<feature type="domain" description="NAC" evidence="6">
    <location>
        <begin position="7"/>
        <end position="177"/>
    </location>
</feature>
<organism evidence="7 8">
    <name type="scientific">Heracleum sosnowskyi</name>
    <dbReference type="NCBI Taxonomy" id="360622"/>
    <lineage>
        <taxon>Eukaryota</taxon>
        <taxon>Viridiplantae</taxon>
        <taxon>Streptophyta</taxon>
        <taxon>Embryophyta</taxon>
        <taxon>Tracheophyta</taxon>
        <taxon>Spermatophyta</taxon>
        <taxon>Magnoliopsida</taxon>
        <taxon>eudicotyledons</taxon>
        <taxon>Gunneridae</taxon>
        <taxon>Pentapetalae</taxon>
        <taxon>asterids</taxon>
        <taxon>campanulids</taxon>
        <taxon>Apiales</taxon>
        <taxon>Apiaceae</taxon>
        <taxon>Apioideae</taxon>
        <taxon>apioid superclade</taxon>
        <taxon>Tordylieae</taxon>
        <taxon>Tordyliinae</taxon>
        <taxon>Heracleum</taxon>
    </lineage>
</organism>
<dbReference type="InterPro" id="IPR003441">
    <property type="entry name" value="NAC-dom"/>
</dbReference>
<gene>
    <name evidence="7" type="ORF">POM88_035559</name>
</gene>
<dbReference type="Pfam" id="PF02365">
    <property type="entry name" value="NAM"/>
    <property type="match status" value="1"/>
</dbReference>
<feature type="region of interest" description="Disordered" evidence="5">
    <location>
        <begin position="183"/>
        <end position="237"/>
    </location>
</feature>
<proteinExistence type="predicted"/>
<dbReference type="PROSITE" id="PS51005">
    <property type="entry name" value="NAC"/>
    <property type="match status" value="1"/>
</dbReference>
<name>A0AAD8ME29_9APIA</name>
<evidence type="ECO:0000313" key="7">
    <source>
        <dbReference type="EMBL" id="KAK1369467.1"/>
    </source>
</evidence>
<protein>
    <recommendedName>
        <fullName evidence="6">NAC domain-containing protein</fullName>
    </recommendedName>
</protein>
<evidence type="ECO:0000256" key="3">
    <source>
        <dbReference type="ARBA" id="ARBA00023163"/>
    </source>
</evidence>
<dbReference type="GO" id="GO:0003677">
    <property type="term" value="F:DNA binding"/>
    <property type="evidence" value="ECO:0007669"/>
    <property type="project" value="UniProtKB-KW"/>
</dbReference>
<evidence type="ECO:0000256" key="5">
    <source>
        <dbReference type="SAM" id="MobiDB-lite"/>
    </source>
</evidence>
<dbReference type="GO" id="GO:0006355">
    <property type="term" value="P:regulation of DNA-templated transcription"/>
    <property type="evidence" value="ECO:0007669"/>
    <property type="project" value="InterPro"/>
</dbReference>
<reference evidence="7" key="2">
    <citation type="submission" date="2023-05" db="EMBL/GenBank/DDBJ databases">
        <authorList>
            <person name="Schelkunov M.I."/>
        </authorList>
    </citation>
    <scope>NUCLEOTIDE SEQUENCE</scope>
    <source>
        <strain evidence="7">Hsosn_3</strain>
        <tissue evidence="7">Leaf</tissue>
    </source>
</reference>
<reference evidence="7" key="1">
    <citation type="submission" date="2023-02" db="EMBL/GenBank/DDBJ databases">
        <title>Genome of toxic invasive species Heracleum sosnowskyi carries increased number of genes despite the absence of recent whole-genome duplications.</title>
        <authorList>
            <person name="Schelkunov M."/>
            <person name="Shtratnikova V."/>
            <person name="Makarenko M."/>
            <person name="Klepikova A."/>
            <person name="Omelchenko D."/>
            <person name="Novikova G."/>
            <person name="Obukhova E."/>
            <person name="Bogdanov V."/>
            <person name="Penin A."/>
            <person name="Logacheva M."/>
        </authorList>
    </citation>
    <scope>NUCLEOTIDE SEQUENCE</scope>
    <source>
        <strain evidence="7">Hsosn_3</strain>
        <tissue evidence="7">Leaf</tissue>
    </source>
</reference>
<feature type="region of interest" description="Disordered" evidence="5">
    <location>
        <begin position="532"/>
        <end position="572"/>
    </location>
</feature>
<dbReference type="PANTHER" id="PTHR31719">
    <property type="entry name" value="NAC TRANSCRIPTION FACTOR 56"/>
    <property type="match status" value="1"/>
</dbReference>
<dbReference type="Proteomes" id="UP001237642">
    <property type="component" value="Unassembled WGS sequence"/>
</dbReference>
<dbReference type="AlphaFoldDB" id="A0AAD8ME29"/>
<dbReference type="Gene3D" id="2.170.150.80">
    <property type="entry name" value="NAC domain"/>
    <property type="match status" value="1"/>
</dbReference>
<dbReference type="EMBL" id="JAUIZM010000008">
    <property type="protein sequence ID" value="KAK1369467.1"/>
    <property type="molecule type" value="Genomic_DNA"/>
</dbReference>
<keyword evidence="8" id="KW-1185">Reference proteome</keyword>
<keyword evidence="2" id="KW-0238">DNA-binding</keyword>
<evidence type="ECO:0000259" key="6">
    <source>
        <dbReference type="PROSITE" id="PS51005"/>
    </source>
</evidence>
<dbReference type="SUPFAM" id="SSF101941">
    <property type="entry name" value="NAC domain"/>
    <property type="match status" value="2"/>
</dbReference>
<feature type="compositionally biased region" description="Polar residues" evidence="5">
    <location>
        <begin position="197"/>
        <end position="237"/>
    </location>
</feature>
<dbReference type="InterPro" id="IPR036093">
    <property type="entry name" value="NAC_dom_sf"/>
</dbReference>
<evidence type="ECO:0000256" key="1">
    <source>
        <dbReference type="ARBA" id="ARBA00023015"/>
    </source>
</evidence>
<evidence type="ECO:0000256" key="2">
    <source>
        <dbReference type="ARBA" id="ARBA00023125"/>
    </source>
</evidence>
<accession>A0AAD8ME29</accession>
<keyword evidence="1" id="KW-0805">Transcription regulation</keyword>
<feature type="compositionally biased region" description="Polar residues" evidence="5">
    <location>
        <begin position="554"/>
        <end position="568"/>
    </location>
</feature>
<evidence type="ECO:0000313" key="8">
    <source>
        <dbReference type="Proteomes" id="UP001237642"/>
    </source>
</evidence>
<evidence type="ECO:0000256" key="4">
    <source>
        <dbReference type="ARBA" id="ARBA00023242"/>
    </source>
</evidence>
<sequence>MDKTISSSIGYRFNPFESELIACFLKPKVLGEKLPSNVVEEITLYGPNANPWHVFDPENHPWILSELSPGKFEKVTYVFVNLTKKAATEKKKKVSKDNYVKKAGCGTWDGQTKRYEIRDSNGDLIGEKRFLVFEINDDSDQDLSKVGYWKMHEYQLRGINEHISNPCNTVLCKITFDSSKKPQIRLRPKVNNDHPVKSSSKPQEKNNNADSVSSSTMDSGTVDGNQGVSENSEEVITTQTCRDDLLVPDSYMDKAKERCSGPEVVDLCDDEVEYVDISETYEEAITTQTCRDDLLVPDSYMDKEKEGYSGPEVVKKCDEVEYVDISDDEEDIQVIVSSPSEQLDNGYPKPVSSDFCWPATYNIDIEKIKKEGGRRDLNLGKTRVQFSGYPKAKEDRSIKDNTTDLGKRKFTFETSCTVTKKLKQAPCEFCCPDKHDCDYQKDEEAAAINFYTNLIVDLYAFKFYEIRDCNGDLIGEKRFLVFEINDDFDQDFCKVGYWKMHEYQLCGINEHISNLCNTVLCKITFDSSKKPQTRLRPKVNNDHPVKSISEPQEKNTNADSVNSTTDSGSVDGYQGVRETYEEAITTQTCRDDLLVHDNYMDKEKEGYSGPEVVEICDDEVEYVDISETYEETITTQTCRDDLLVPDSYMDKEKERYSGPKVVEICDDEVEYVDVLETYEEAITTQTCRDDLLVLDSYMDKEKEGYSGSEVVEICDDEVEYVDISETYEEAITAQTCRDDLLVPDSYMDKGKEGVLDLKLLKYVMRWNM</sequence>
<dbReference type="PANTHER" id="PTHR31719:SF43">
    <property type="entry name" value="NAC TRANSCRIPTION FACTOR 56"/>
    <property type="match status" value="1"/>
</dbReference>
<comment type="caution">
    <text evidence="7">The sequence shown here is derived from an EMBL/GenBank/DDBJ whole genome shotgun (WGS) entry which is preliminary data.</text>
</comment>
<keyword evidence="4" id="KW-0539">Nucleus</keyword>
<keyword evidence="3" id="KW-0804">Transcription</keyword>